<feature type="coiled-coil region" evidence="12">
    <location>
        <begin position="947"/>
        <end position="978"/>
    </location>
</feature>
<dbReference type="Pfam" id="PF22679">
    <property type="entry name" value="T1R_D3-like"/>
    <property type="match status" value="1"/>
</dbReference>
<evidence type="ECO:0000256" key="7">
    <source>
        <dbReference type="ARBA" id="ARBA00022759"/>
    </source>
</evidence>
<sequence length="1085" mass="121187">MADLEYALVERPLIEQLKGMGWRHLEGAPPEAVVPTLPYRSGRASFSEVILEDVLRTAIAEINLDAEGQPWLDEARISSAVNQLTRLPASSLLEANEKATELLINGHIVEGVPGWEGGKGRRVHYIDWEHPEKNDFTVVNQFRVDIPGSQGNSVVPDLVLFVNGIPLVVVECKQPKVIDLTGAVNQIRDYAEQRRTDIRTGNQKLFHTVQLTVVTSGEEAKLGTFTATEQHYVPWRDPYPLTARQLAAGLGKPEDTLSRQEILAGAVLDKARLLDIVHNFVTFMTTERGAKIKAAPRYQQYRAVAKTVERLLTGKTRLRHGRQDQRGGIIWHTQGSGKSLTMTFLVRRLRATPALADAKVVVVTDRTQLQGQLSEIMELAGEHLDVATSGAKAQAALRKHGPGVVFVMIQKNQDTGSGGTGMAAGTPLGELNTDESIVVLIDEAHRSHSATLGANLREALPNAARIGFTGTPIMTRNSQRKTSVDLFGPFIDKYRLKDAEDDGVIVPIVYEVRTVRGAVRDGRELDDIFEEDFEGLTDEEREQLQRRYATKGKVSAAEQMIAAKAKNILRHYVEKILPERFKAQVVAEDREATVRYREALLAARDELVGEIERLPPKVLATPPDEVDGLRRREAYLVRASRQLDLLKRIDFVPVISEGNSEREQQLAEWTDPVKRKARIAGFTQPYDESEIGFVIVQAMLLTGFDAPIEQVLYLDRGLKEAELLQAVARVNRTSDGKDFGYVVDYHGVAENLLQALRLYAREDYDSDDAADVENAMRDPQDEIHKLEPRRTRLRMLFSERGVDADDVESCVQLLADDELRDKFAVELARFLKTVNAVLPDPAAKPFLPDAKHFTVVKVTAVRRYRVDGGEFNPSAYGEKIRELIDDHVVSLGIEQTLPPVALTAPDFAEKVDKLPGPRAKASEMEHAIRHHISVHAGEDPHRYQLLSERLKKILEELADDIEAQVRALQGLLTEIVEERPENPHGLGDVETALYGVLLGETATSADDAQDTALVDVTRKVYALAVETVHRTDFWKQAKRTDQEKLRRRISGLLFEAEGCDEDDLKKISSQLLDVIRHNQRRIAKP</sequence>
<dbReference type="PANTHER" id="PTHR30195">
    <property type="entry name" value="TYPE I SITE-SPECIFIC DEOXYRIBONUCLEASE PROTEIN SUBUNIT M AND R"/>
    <property type="match status" value="1"/>
</dbReference>
<dbReference type="PANTHER" id="PTHR30195:SF15">
    <property type="entry name" value="TYPE I RESTRICTION ENZYME HINDI ENDONUCLEASE SUBUNIT"/>
    <property type="match status" value="1"/>
</dbReference>
<dbReference type="Pfam" id="PF11867">
    <property type="entry name" value="T1RH-like_C"/>
    <property type="match status" value="1"/>
</dbReference>
<comment type="similarity">
    <text evidence="2 11">Belongs to the HsdR family.</text>
</comment>
<keyword evidence="4" id="KW-0540">Nuclease</keyword>
<keyword evidence="5 11" id="KW-0547">Nucleotide-binding</keyword>
<dbReference type="NCBIfam" id="TIGR00348">
    <property type="entry name" value="hsdR"/>
    <property type="match status" value="1"/>
</dbReference>
<comment type="function">
    <text evidence="11">Subunit R is required for both nuclease and ATPase activities, but not for modification.</text>
</comment>
<dbReference type="InterPro" id="IPR004473">
    <property type="entry name" value="Restrct_endonuc_typeI_HsdR"/>
</dbReference>
<organism evidence="14 15">
    <name type="scientific">Microbispora amethystogenes</name>
    <dbReference type="NCBI Taxonomy" id="1427754"/>
    <lineage>
        <taxon>Bacteria</taxon>
        <taxon>Bacillati</taxon>
        <taxon>Actinomycetota</taxon>
        <taxon>Actinomycetes</taxon>
        <taxon>Streptosporangiales</taxon>
        <taxon>Streptosporangiaceae</taxon>
        <taxon>Microbispora</taxon>
    </lineage>
</organism>
<evidence type="ECO:0000256" key="5">
    <source>
        <dbReference type="ARBA" id="ARBA00022741"/>
    </source>
</evidence>
<comment type="subunit">
    <text evidence="3 11">The type I restriction/modification system is composed of three polypeptides R, M and S.</text>
</comment>
<comment type="catalytic activity">
    <reaction evidence="1 11">
        <text>Endonucleolytic cleavage of DNA to give random double-stranded fragments with terminal 5'-phosphates, ATP is simultaneously hydrolyzed.</text>
        <dbReference type="EC" id="3.1.21.3"/>
    </reaction>
</comment>
<dbReference type="InterPro" id="IPR007409">
    <property type="entry name" value="Restrct_endonuc_type1_HsdR_N"/>
</dbReference>
<evidence type="ECO:0000259" key="13">
    <source>
        <dbReference type="PROSITE" id="PS51192"/>
    </source>
</evidence>
<feature type="domain" description="Helicase ATP-binding" evidence="13">
    <location>
        <begin position="319"/>
        <end position="490"/>
    </location>
</feature>
<keyword evidence="7" id="KW-0255">Endonuclease</keyword>
<dbReference type="Pfam" id="PF18766">
    <property type="entry name" value="SWI2_SNF2"/>
    <property type="match status" value="1"/>
</dbReference>
<dbReference type="RefSeq" id="WP_204283208.1">
    <property type="nucleotide sequence ID" value="NZ_BAABEJ010000001.1"/>
</dbReference>
<dbReference type="CDD" id="cd18800">
    <property type="entry name" value="SF2_C_EcoR124I-like"/>
    <property type="match status" value="1"/>
</dbReference>
<evidence type="ECO:0000256" key="6">
    <source>
        <dbReference type="ARBA" id="ARBA00022747"/>
    </source>
</evidence>
<keyword evidence="8 11" id="KW-0378">Hydrolase</keyword>
<evidence type="ECO:0000256" key="12">
    <source>
        <dbReference type="SAM" id="Coils"/>
    </source>
</evidence>
<comment type="caution">
    <text evidence="14">The sequence shown here is derived from an EMBL/GenBank/DDBJ whole genome shotgun (WGS) entry which is preliminary data.</text>
</comment>
<accession>A0ABQ4F515</accession>
<evidence type="ECO:0000256" key="3">
    <source>
        <dbReference type="ARBA" id="ARBA00011296"/>
    </source>
</evidence>
<dbReference type="CDD" id="cd22332">
    <property type="entry name" value="HsdR_N"/>
    <property type="match status" value="1"/>
</dbReference>
<evidence type="ECO:0000256" key="2">
    <source>
        <dbReference type="ARBA" id="ARBA00008598"/>
    </source>
</evidence>
<name>A0ABQ4F515_9ACTN</name>
<keyword evidence="15" id="KW-1185">Reference proteome</keyword>
<proteinExistence type="inferred from homology"/>
<dbReference type="InterPro" id="IPR051268">
    <property type="entry name" value="Type-I_R_enzyme_R_subunit"/>
</dbReference>
<evidence type="ECO:0000256" key="4">
    <source>
        <dbReference type="ARBA" id="ARBA00022722"/>
    </source>
</evidence>
<dbReference type="Gene3D" id="3.90.1570.50">
    <property type="match status" value="1"/>
</dbReference>
<dbReference type="InterPro" id="IPR055180">
    <property type="entry name" value="HsdR_RecA-like_helicase_dom_2"/>
</dbReference>
<evidence type="ECO:0000256" key="11">
    <source>
        <dbReference type="RuleBase" id="RU364115"/>
    </source>
</evidence>
<dbReference type="Pfam" id="PF04313">
    <property type="entry name" value="HSDR_N"/>
    <property type="match status" value="1"/>
</dbReference>
<keyword evidence="12" id="KW-0175">Coiled coil</keyword>
<evidence type="ECO:0000313" key="14">
    <source>
        <dbReference type="EMBL" id="GIH29890.1"/>
    </source>
</evidence>
<dbReference type="InterPro" id="IPR027417">
    <property type="entry name" value="P-loop_NTPase"/>
</dbReference>
<dbReference type="Proteomes" id="UP000651728">
    <property type="component" value="Unassembled WGS sequence"/>
</dbReference>
<evidence type="ECO:0000256" key="1">
    <source>
        <dbReference type="ARBA" id="ARBA00000851"/>
    </source>
</evidence>
<gene>
    <name evidence="14" type="ORF">Mam01_00540</name>
</gene>
<dbReference type="PROSITE" id="PS51192">
    <property type="entry name" value="HELICASE_ATP_BIND_1"/>
    <property type="match status" value="1"/>
</dbReference>
<keyword evidence="10 11" id="KW-0238">DNA-binding</keyword>
<evidence type="ECO:0000256" key="10">
    <source>
        <dbReference type="ARBA" id="ARBA00023125"/>
    </source>
</evidence>
<dbReference type="SMART" id="SM00487">
    <property type="entry name" value="DEXDc"/>
    <property type="match status" value="1"/>
</dbReference>
<dbReference type="EMBL" id="BOOB01000001">
    <property type="protein sequence ID" value="GIH29890.1"/>
    <property type="molecule type" value="Genomic_DNA"/>
</dbReference>
<dbReference type="Gene3D" id="3.40.50.300">
    <property type="entry name" value="P-loop containing nucleotide triphosphate hydrolases"/>
    <property type="match status" value="2"/>
</dbReference>
<keyword evidence="9 11" id="KW-0067">ATP-binding</keyword>
<dbReference type="InterPro" id="IPR021810">
    <property type="entry name" value="T1RH-like_C"/>
</dbReference>
<reference evidence="14 15" key="1">
    <citation type="submission" date="2021-01" db="EMBL/GenBank/DDBJ databases">
        <title>Whole genome shotgun sequence of Microbispora amethystogenes NBRC 101907.</title>
        <authorList>
            <person name="Komaki H."/>
            <person name="Tamura T."/>
        </authorList>
    </citation>
    <scope>NUCLEOTIDE SEQUENCE [LARGE SCALE GENOMIC DNA]</scope>
    <source>
        <strain evidence="14 15">NBRC 101907</strain>
    </source>
</reference>
<dbReference type="SUPFAM" id="SSF52540">
    <property type="entry name" value="P-loop containing nucleoside triphosphate hydrolases"/>
    <property type="match status" value="1"/>
</dbReference>
<evidence type="ECO:0000256" key="8">
    <source>
        <dbReference type="ARBA" id="ARBA00022801"/>
    </source>
</evidence>
<dbReference type="InterPro" id="IPR040980">
    <property type="entry name" value="SWI2_SNF2"/>
</dbReference>
<dbReference type="InterPro" id="IPR014001">
    <property type="entry name" value="Helicase_ATP-bd"/>
</dbReference>
<evidence type="ECO:0000313" key="15">
    <source>
        <dbReference type="Proteomes" id="UP000651728"/>
    </source>
</evidence>
<keyword evidence="6 11" id="KW-0680">Restriction system</keyword>
<dbReference type="EC" id="3.1.21.3" evidence="11"/>
<evidence type="ECO:0000256" key="9">
    <source>
        <dbReference type="ARBA" id="ARBA00022840"/>
    </source>
</evidence>
<protein>
    <recommendedName>
        <fullName evidence="11">Type I restriction enzyme endonuclease subunit</fullName>
        <shortName evidence="11">R protein</shortName>
        <ecNumber evidence="11">3.1.21.3</ecNumber>
    </recommendedName>
</protein>